<feature type="compositionally biased region" description="Polar residues" evidence="1">
    <location>
        <begin position="222"/>
        <end position="237"/>
    </location>
</feature>
<dbReference type="PANTHER" id="PTHR28557">
    <property type="entry name" value="PROTEIN SLX4IP"/>
    <property type="match status" value="1"/>
</dbReference>
<dbReference type="AlphaFoldDB" id="A0A8T2JHV5"/>
<name>A0A8T2JHV5_9PIPI</name>
<evidence type="ECO:0000313" key="3">
    <source>
        <dbReference type="Proteomes" id="UP000812440"/>
    </source>
</evidence>
<sequence length="346" mass="38874">MANKLVLKCGNFAVLVDLQVLPQGTSKDTSWFSDHEKEEVCMLVKDTIDSRVKQHIENRKQQGQLKHKEYTQSSPLFLKGNRLRIAAYFIKRWVKLRCVMKKQYRELNVFPDRFVVCASQLGPAAGKETHENSAGYEKFPNETSEYFDKSRRNETNKVPQIAPNHVLLRNIVRKTKAATDVSDEAERDSNVSPSPGLMDTANTNENNKAKALSSAKSEEKCTSAQEPKNDINTSENSMVLPVPEVENAVNHRHPSKSSSQRNPQSAELKTQDLCDSAIQTIRTSVMQQKRRRSSSVEEPEGAVTRTGAAAGITGASLVTLVETEDNVKYEESQAKKLKLQRNKKKK</sequence>
<protein>
    <recommendedName>
        <fullName evidence="4">Protein SLX4IP</fullName>
    </recommendedName>
</protein>
<feature type="region of interest" description="Disordered" evidence="1">
    <location>
        <begin position="327"/>
        <end position="346"/>
    </location>
</feature>
<dbReference type="Pfam" id="PF15744">
    <property type="entry name" value="UPF0492"/>
    <property type="match status" value="1"/>
</dbReference>
<dbReference type="OrthoDB" id="9933290at2759"/>
<feature type="compositionally biased region" description="Polar residues" evidence="1">
    <location>
        <begin position="256"/>
        <end position="268"/>
    </location>
</feature>
<comment type="caution">
    <text evidence="2">The sequence shown here is derived from an EMBL/GenBank/DDBJ whole genome shotgun (WGS) entry which is preliminary data.</text>
</comment>
<proteinExistence type="predicted"/>
<evidence type="ECO:0008006" key="4">
    <source>
        <dbReference type="Google" id="ProtNLM"/>
    </source>
</evidence>
<feature type="region of interest" description="Disordered" evidence="1">
    <location>
        <begin position="249"/>
        <end position="270"/>
    </location>
</feature>
<evidence type="ECO:0000313" key="2">
    <source>
        <dbReference type="EMBL" id="KAG8443872.1"/>
    </source>
</evidence>
<evidence type="ECO:0000256" key="1">
    <source>
        <dbReference type="SAM" id="MobiDB-lite"/>
    </source>
</evidence>
<feature type="compositionally biased region" description="Low complexity" evidence="1">
    <location>
        <begin position="301"/>
        <end position="311"/>
    </location>
</feature>
<dbReference type="EMBL" id="JAACNH010000004">
    <property type="protein sequence ID" value="KAG8443872.1"/>
    <property type="molecule type" value="Genomic_DNA"/>
</dbReference>
<dbReference type="InterPro" id="IPR031479">
    <property type="entry name" value="SLX4IP"/>
</dbReference>
<feature type="region of interest" description="Disordered" evidence="1">
    <location>
        <begin position="283"/>
        <end position="311"/>
    </location>
</feature>
<keyword evidence="3" id="KW-1185">Reference proteome</keyword>
<reference evidence="2" key="1">
    <citation type="thesis" date="2020" institute="ProQuest LLC" country="789 East Eisenhower Parkway, Ann Arbor, MI, USA">
        <title>Comparative Genomics and Chromosome Evolution.</title>
        <authorList>
            <person name="Mudd A.B."/>
        </authorList>
    </citation>
    <scope>NUCLEOTIDE SEQUENCE</scope>
    <source>
        <strain evidence="2">Female2</strain>
        <tissue evidence="2">Blood</tissue>
    </source>
</reference>
<feature type="compositionally biased region" description="Basic residues" evidence="1">
    <location>
        <begin position="335"/>
        <end position="346"/>
    </location>
</feature>
<dbReference type="PANTHER" id="PTHR28557:SF1">
    <property type="entry name" value="PROTEIN SLX4IP"/>
    <property type="match status" value="1"/>
</dbReference>
<dbReference type="Proteomes" id="UP000812440">
    <property type="component" value="Chromosome 5"/>
</dbReference>
<organism evidence="2 3">
    <name type="scientific">Hymenochirus boettgeri</name>
    <name type="common">Congo dwarf clawed frog</name>
    <dbReference type="NCBI Taxonomy" id="247094"/>
    <lineage>
        <taxon>Eukaryota</taxon>
        <taxon>Metazoa</taxon>
        <taxon>Chordata</taxon>
        <taxon>Craniata</taxon>
        <taxon>Vertebrata</taxon>
        <taxon>Euteleostomi</taxon>
        <taxon>Amphibia</taxon>
        <taxon>Batrachia</taxon>
        <taxon>Anura</taxon>
        <taxon>Pipoidea</taxon>
        <taxon>Pipidae</taxon>
        <taxon>Pipinae</taxon>
        <taxon>Hymenochirus</taxon>
    </lineage>
</organism>
<feature type="compositionally biased region" description="Low complexity" evidence="1">
    <location>
        <begin position="200"/>
        <end position="211"/>
    </location>
</feature>
<gene>
    <name evidence="2" type="ORF">GDO86_009169</name>
</gene>
<feature type="region of interest" description="Disordered" evidence="1">
    <location>
        <begin position="177"/>
        <end position="237"/>
    </location>
</feature>
<accession>A0A8T2JHV5</accession>